<evidence type="ECO:0000256" key="1">
    <source>
        <dbReference type="SAM" id="MobiDB-lite"/>
    </source>
</evidence>
<dbReference type="AlphaFoldDB" id="A0A7I4AL17"/>
<dbReference type="EMBL" id="ABEU02000013">
    <property type="status" value="NOT_ANNOTATED_CDS"/>
    <property type="molecule type" value="Genomic_DNA"/>
</dbReference>
<feature type="region of interest" description="Disordered" evidence="1">
    <location>
        <begin position="1"/>
        <end position="25"/>
    </location>
</feature>
<sequence length="196" mass="20806">MEGGLGSTRMGSRSSTRHGPASVFQGRVRRWKKSWAPVAPSSTPSAAACRVLLYKWSPITVPAANGTKESTPEEPPPAKPLRYLPVSVILQQKKEEAQKAEEEAETLSRLEQEAVAATSPAQEKDGAEAAGTQQDTSMGDSQPEQAGDPITKVDEGANATEAGEQEVQDVTEANQAEQDESTAQEPEATSMDVTQG</sequence>
<reference evidence="2 3" key="1">
    <citation type="journal article" date="2008" name="Science">
        <title>The Physcomitrella genome reveals evolutionary insights into the conquest of land by plants.</title>
        <authorList>
            <person name="Rensing S."/>
            <person name="Lang D."/>
            <person name="Zimmer A."/>
            <person name="Terry A."/>
            <person name="Salamov A."/>
            <person name="Shapiro H."/>
            <person name="Nishiyama T."/>
            <person name="Perroud P.-F."/>
            <person name="Lindquist E."/>
            <person name="Kamisugi Y."/>
            <person name="Tanahashi T."/>
            <person name="Sakakibara K."/>
            <person name="Fujita T."/>
            <person name="Oishi K."/>
            <person name="Shin-I T."/>
            <person name="Kuroki Y."/>
            <person name="Toyoda A."/>
            <person name="Suzuki Y."/>
            <person name="Hashimoto A."/>
            <person name="Yamaguchi K."/>
            <person name="Sugano A."/>
            <person name="Kohara Y."/>
            <person name="Fujiyama A."/>
            <person name="Anterola A."/>
            <person name="Aoki S."/>
            <person name="Ashton N."/>
            <person name="Barbazuk W.B."/>
            <person name="Barker E."/>
            <person name="Bennetzen J."/>
            <person name="Bezanilla M."/>
            <person name="Blankenship R."/>
            <person name="Cho S.H."/>
            <person name="Dutcher S."/>
            <person name="Estelle M."/>
            <person name="Fawcett J.A."/>
            <person name="Gundlach H."/>
            <person name="Hanada K."/>
            <person name="Heyl A."/>
            <person name="Hicks K.A."/>
            <person name="Hugh J."/>
            <person name="Lohr M."/>
            <person name="Mayer K."/>
            <person name="Melkozernov A."/>
            <person name="Murata T."/>
            <person name="Nelson D."/>
            <person name="Pils B."/>
            <person name="Prigge M."/>
            <person name="Reiss B."/>
            <person name="Renner T."/>
            <person name="Rombauts S."/>
            <person name="Rushton P."/>
            <person name="Sanderfoot A."/>
            <person name="Schween G."/>
            <person name="Shiu S.-H."/>
            <person name="Stueber K."/>
            <person name="Theodoulou F.L."/>
            <person name="Tu H."/>
            <person name="Van de Peer Y."/>
            <person name="Verrier P.J."/>
            <person name="Waters E."/>
            <person name="Wood A."/>
            <person name="Yang L."/>
            <person name="Cove D."/>
            <person name="Cuming A."/>
            <person name="Hasebe M."/>
            <person name="Lucas S."/>
            <person name="Mishler D.B."/>
            <person name="Reski R."/>
            <person name="Grigoriev I."/>
            <person name="Quatrano R.S."/>
            <person name="Boore J.L."/>
        </authorList>
    </citation>
    <scope>NUCLEOTIDE SEQUENCE [LARGE SCALE GENOMIC DNA]</scope>
    <source>
        <strain evidence="2 3">cv. Gransden 2004</strain>
    </source>
</reference>
<dbReference type="PANTHER" id="PTHR34572">
    <property type="entry name" value="GOLGIN FAMILY A PROTEIN"/>
    <property type="match status" value="1"/>
</dbReference>
<feature type="region of interest" description="Disordered" evidence="1">
    <location>
        <begin position="62"/>
        <end position="196"/>
    </location>
</feature>
<organism evidence="2 3">
    <name type="scientific">Physcomitrium patens</name>
    <name type="common">Spreading-leaved earth moss</name>
    <name type="synonym">Physcomitrella patens</name>
    <dbReference type="NCBI Taxonomy" id="3218"/>
    <lineage>
        <taxon>Eukaryota</taxon>
        <taxon>Viridiplantae</taxon>
        <taxon>Streptophyta</taxon>
        <taxon>Embryophyta</taxon>
        <taxon>Bryophyta</taxon>
        <taxon>Bryophytina</taxon>
        <taxon>Bryopsida</taxon>
        <taxon>Funariidae</taxon>
        <taxon>Funariales</taxon>
        <taxon>Funariaceae</taxon>
        <taxon>Physcomitrium</taxon>
    </lineage>
</organism>
<reference evidence="2" key="3">
    <citation type="submission" date="2020-12" db="UniProtKB">
        <authorList>
            <consortium name="EnsemblPlants"/>
        </authorList>
    </citation>
    <scope>IDENTIFICATION</scope>
</reference>
<feature type="compositionally biased region" description="Polar residues" evidence="1">
    <location>
        <begin position="131"/>
        <end position="144"/>
    </location>
</feature>
<proteinExistence type="predicted"/>
<name>A0A7I4AL17_PHYPA</name>
<reference evidence="2 3" key="2">
    <citation type="journal article" date="2018" name="Plant J.">
        <title>The Physcomitrella patens chromosome-scale assembly reveals moss genome structure and evolution.</title>
        <authorList>
            <person name="Lang D."/>
            <person name="Ullrich K.K."/>
            <person name="Murat F."/>
            <person name="Fuchs J."/>
            <person name="Jenkins J."/>
            <person name="Haas F.B."/>
            <person name="Piednoel M."/>
            <person name="Gundlach H."/>
            <person name="Van Bel M."/>
            <person name="Meyberg R."/>
            <person name="Vives C."/>
            <person name="Morata J."/>
            <person name="Symeonidi A."/>
            <person name="Hiss M."/>
            <person name="Muchero W."/>
            <person name="Kamisugi Y."/>
            <person name="Saleh O."/>
            <person name="Blanc G."/>
            <person name="Decker E.L."/>
            <person name="van Gessel N."/>
            <person name="Grimwood J."/>
            <person name="Hayes R.D."/>
            <person name="Graham S.W."/>
            <person name="Gunter L.E."/>
            <person name="McDaniel S.F."/>
            <person name="Hoernstein S.N.W."/>
            <person name="Larsson A."/>
            <person name="Li F.W."/>
            <person name="Perroud P.F."/>
            <person name="Phillips J."/>
            <person name="Ranjan P."/>
            <person name="Rokshar D.S."/>
            <person name="Rothfels C.J."/>
            <person name="Schneider L."/>
            <person name="Shu S."/>
            <person name="Stevenson D.W."/>
            <person name="Thummler F."/>
            <person name="Tillich M."/>
            <person name="Villarreal Aguilar J.C."/>
            <person name="Widiez T."/>
            <person name="Wong G.K."/>
            <person name="Wymore A."/>
            <person name="Zhang Y."/>
            <person name="Zimmer A.D."/>
            <person name="Quatrano R.S."/>
            <person name="Mayer K.F.X."/>
            <person name="Goodstein D."/>
            <person name="Casacuberta J.M."/>
            <person name="Vandepoele K."/>
            <person name="Reski R."/>
            <person name="Cuming A.C."/>
            <person name="Tuskan G.A."/>
            <person name="Maumus F."/>
            <person name="Salse J."/>
            <person name="Schmutz J."/>
            <person name="Rensing S.A."/>
        </authorList>
    </citation>
    <scope>NUCLEOTIDE SEQUENCE [LARGE SCALE GENOMIC DNA]</scope>
    <source>
        <strain evidence="2 3">cv. Gransden 2004</strain>
    </source>
</reference>
<keyword evidence="3" id="KW-1185">Reference proteome</keyword>
<accession>A0A7I4AL17</accession>
<dbReference type="PANTHER" id="PTHR34572:SF1">
    <property type="entry name" value="GOLGIN FAMILY A PROTEIN"/>
    <property type="match status" value="1"/>
</dbReference>
<dbReference type="Proteomes" id="UP000006727">
    <property type="component" value="Chromosome 13"/>
</dbReference>
<protein>
    <submittedName>
        <fullName evidence="2">Uncharacterized protein</fullName>
    </submittedName>
</protein>
<gene>
    <name evidence="2" type="primary">LOC112290693</name>
</gene>
<evidence type="ECO:0000313" key="3">
    <source>
        <dbReference type="Proteomes" id="UP000006727"/>
    </source>
</evidence>
<dbReference type="EnsemblPlants" id="Pp3c13_4310V3.2">
    <property type="protein sequence ID" value="Pp3c13_4310V3.2"/>
    <property type="gene ID" value="Pp3c13_4310"/>
</dbReference>
<evidence type="ECO:0000313" key="2">
    <source>
        <dbReference type="EnsemblPlants" id="Pp3c13_4310V3.2"/>
    </source>
</evidence>
<feature type="compositionally biased region" description="Basic and acidic residues" evidence="1">
    <location>
        <begin position="92"/>
        <end position="112"/>
    </location>
</feature>
<dbReference type="Gramene" id="Pp3c13_4310V3.2">
    <property type="protein sequence ID" value="Pp3c13_4310V3.2"/>
    <property type="gene ID" value="Pp3c13_4310"/>
</dbReference>